<evidence type="ECO:0000256" key="2">
    <source>
        <dbReference type="ARBA" id="ARBA00022676"/>
    </source>
</evidence>
<comment type="similarity">
    <text evidence="1">Belongs to the glycosyltransferase 37 family.</text>
</comment>
<evidence type="ECO:0000256" key="4">
    <source>
        <dbReference type="ARBA" id="ARBA00023180"/>
    </source>
</evidence>
<sequence length="458" mass="51132">MPQAMRVSPYFLVLLVCAVGPFLTWRLTRVNVPPCDCPRTSTSLPRPTAAPLATVPSPAVIAPSTPNPRAAADVASRGNTTASSVVPRFVFGDFQTMAEAVHAYSQFHSAVLRHADADPTCRQIHYVVMVADEGLGNRIRVLLSLYLFAMMTQRVLLLDWAKPFPVDNIFQSPSGLNWDAKPPKGCASALYDFSGNKLNHKVDKMREDDFERAYPEPVVYMRTTIPFYGYFSHHVIWGAVFRRLVGHHGIPQVLQYLVKPAPAVQDIIGPLLNQVGNGELITVHLRTGAADQRANLWINTKTLQFLKTCVLTTFYLKLRQKKNPFLFIASDSPSEVEYLAKRVPKDRVLLVAGRAAHLQEKQALPDYQKSAADWFMLGEGDLRFGTGGSSFSAMAMKRRPGLTYLFPREHQSPTHVMLTLKANDLTPTVPEWCWLQQQHPPEKLPEALQSTEFNVLGS</sequence>
<dbReference type="GO" id="GO:0071555">
    <property type="term" value="P:cell wall organization"/>
    <property type="evidence" value="ECO:0007669"/>
    <property type="project" value="UniProtKB-KW"/>
</dbReference>
<evidence type="ECO:0000256" key="5">
    <source>
        <dbReference type="ARBA" id="ARBA00023316"/>
    </source>
</evidence>
<keyword evidence="2" id="KW-0328">Glycosyltransferase</keyword>
<dbReference type="InterPro" id="IPR004938">
    <property type="entry name" value="XG_FTase"/>
</dbReference>
<dbReference type="Gene3D" id="3.40.50.11340">
    <property type="match status" value="1"/>
</dbReference>
<evidence type="ECO:0000313" key="6">
    <source>
        <dbReference type="EMBL" id="CAE0819996.1"/>
    </source>
</evidence>
<organism evidence="6">
    <name type="scientific">Eutreptiella gymnastica</name>
    <dbReference type="NCBI Taxonomy" id="73025"/>
    <lineage>
        <taxon>Eukaryota</taxon>
        <taxon>Discoba</taxon>
        <taxon>Euglenozoa</taxon>
        <taxon>Euglenida</taxon>
        <taxon>Spirocuta</taxon>
        <taxon>Euglenophyceae</taxon>
        <taxon>Eutreptiales</taxon>
        <taxon>Eutreptiaceae</taxon>
        <taxon>Eutreptiella</taxon>
    </lineage>
</organism>
<accession>A0A7S4FZ51</accession>
<dbReference type="EMBL" id="HBJA01089611">
    <property type="protein sequence ID" value="CAE0819996.1"/>
    <property type="molecule type" value="Transcribed_RNA"/>
</dbReference>
<dbReference type="GO" id="GO:0042546">
    <property type="term" value="P:cell wall biogenesis"/>
    <property type="evidence" value="ECO:0007669"/>
    <property type="project" value="InterPro"/>
</dbReference>
<protein>
    <submittedName>
        <fullName evidence="6">Uncharacterized protein</fullName>
    </submittedName>
</protein>
<dbReference type="AlphaFoldDB" id="A0A7S4FZ51"/>
<keyword evidence="4" id="KW-0325">Glycoprotein</keyword>
<proteinExistence type="inferred from homology"/>
<dbReference type="GO" id="GO:0016020">
    <property type="term" value="C:membrane"/>
    <property type="evidence" value="ECO:0007669"/>
    <property type="project" value="InterPro"/>
</dbReference>
<evidence type="ECO:0000256" key="3">
    <source>
        <dbReference type="ARBA" id="ARBA00022679"/>
    </source>
</evidence>
<dbReference type="Gene3D" id="3.40.50.11350">
    <property type="match status" value="1"/>
</dbReference>
<name>A0A7S4FZ51_9EUGL</name>
<evidence type="ECO:0000256" key="1">
    <source>
        <dbReference type="ARBA" id="ARBA00010481"/>
    </source>
</evidence>
<keyword evidence="5" id="KW-0961">Cell wall biogenesis/degradation</keyword>
<dbReference type="Pfam" id="PF03254">
    <property type="entry name" value="XG_FTase"/>
    <property type="match status" value="1"/>
</dbReference>
<reference evidence="6" key="1">
    <citation type="submission" date="2021-01" db="EMBL/GenBank/DDBJ databases">
        <authorList>
            <person name="Corre E."/>
            <person name="Pelletier E."/>
            <person name="Niang G."/>
            <person name="Scheremetjew M."/>
            <person name="Finn R."/>
            <person name="Kale V."/>
            <person name="Holt S."/>
            <person name="Cochrane G."/>
            <person name="Meng A."/>
            <person name="Brown T."/>
            <person name="Cohen L."/>
        </authorList>
    </citation>
    <scope>NUCLEOTIDE SEQUENCE</scope>
    <source>
        <strain evidence="6">CCMP1594</strain>
    </source>
</reference>
<dbReference type="GO" id="GO:0008107">
    <property type="term" value="F:galactoside 2-alpha-L-fucosyltransferase activity"/>
    <property type="evidence" value="ECO:0007669"/>
    <property type="project" value="InterPro"/>
</dbReference>
<keyword evidence="3" id="KW-0808">Transferase</keyword>
<gene>
    <name evidence="6" type="ORF">EGYM00163_LOCUS31166</name>
</gene>